<feature type="compositionally biased region" description="Basic and acidic residues" evidence="1">
    <location>
        <begin position="136"/>
        <end position="145"/>
    </location>
</feature>
<sequence length="165" mass="18640">MLANYSGTISLRAALNMCWTEEDDKVLVREIIANNPCDDTTKKGTPARGAKWNAAINQLLKIREPSFKVGLDQYVVKIRYNLLALKYRQKIKEEKRASGISIPELTEMEKGLGVIVEWEDATDLEQKQTVAQKKKTKEEETNADKVKKKSHGGPRGKQKARRGRG</sequence>
<evidence type="ECO:0000313" key="3">
    <source>
        <dbReference type="Proteomes" id="UP000225706"/>
    </source>
</evidence>
<proteinExistence type="predicted"/>
<gene>
    <name evidence="2" type="ORF">AWC38_SpisGene13291</name>
</gene>
<evidence type="ECO:0008006" key="4">
    <source>
        <dbReference type="Google" id="ProtNLM"/>
    </source>
</evidence>
<feature type="compositionally biased region" description="Basic residues" evidence="1">
    <location>
        <begin position="146"/>
        <end position="165"/>
    </location>
</feature>
<feature type="region of interest" description="Disordered" evidence="1">
    <location>
        <begin position="127"/>
        <end position="165"/>
    </location>
</feature>
<reference evidence="3" key="1">
    <citation type="journal article" date="2017" name="bioRxiv">
        <title>Comparative analysis of the genomes of Stylophora pistillata and Acropora digitifera provides evidence for extensive differences between species of corals.</title>
        <authorList>
            <person name="Voolstra C.R."/>
            <person name="Li Y."/>
            <person name="Liew Y.J."/>
            <person name="Baumgarten S."/>
            <person name="Zoccola D."/>
            <person name="Flot J.-F."/>
            <person name="Tambutte S."/>
            <person name="Allemand D."/>
            <person name="Aranda M."/>
        </authorList>
    </citation>
    <scope>NUCLEOTIDE SEQUENCE [LARGE SCALE GENOMIC DNA]</scope>
</reference>
<organism evidence="2 3">
    <name type="scientific">Stylophora pistillata</name>
    <name type="common">Smooth cauliflower coral</name>
    <dbReference type="NCBI Taxonomy" id="50429"/>
    <lineage>
        <taxon>Eukaryota</taxon>
        <taxon>Metazoa</taxon>
        <taxon>Cnidaria</taxon>
        <taxon>Anthozoa</taxon>
        <taxon>Hexacorallia</taxon>
        <taxon>Scleractinia</taxon>
        <taxon>Astrocoeniina</taxon>
        <taxon>Pocilloporidae</taxon>
        <taxon>Stylophora</taxon>
    </lineage>
</organism>
<evidence type="ECO:0000313" key="2">
    <source>
        <dbReference type="EMBL" id="PFX22166.1"/>
    </source>
</evidence>
<comment type="caution">
    <text evidence="2">The sequence shown here is derived from an EMBL/GenBank/DDBJ whole genome shotgun (WGS) entry which is preliminary data.</text>
</comment>
<evidence type="ECO:0000256" key="1">
    <source>
        <dbReference type="SAM" id="MobiDB-lite"/>
    </source>
</evidence>
<dbReference type="EMBL" id="LSMT01000248">
    <property type="protein sequence ID" value="PFX22166.1"/>
    <property type="molecule type" value="Genomic_DNA"/>
</dbReference>
<name>A0A2B4RYC8_STYPI</name>
<protein>
    <recommendedName>
        <fullName evidence="4">Myb/SANT-like DNA-binding domain-containing protein</fullName>
    </recommendedName>
</protein>
<dbReference type="Proteomes" id="UP000225706">
    <property type="component" value="Unassembled WGS sequence"/>
</dbReference>
<dbReference type="AlphaFoldDB" id="A0A2B4RYC8"/>
<keyword evidence="3" id="KW-1185">Reference proteome</keyword>
<accession>A0A2B4RYC8</accession>